<dbReference type="InParanoid" id="A0A1X2H0R8"/>
<comment type="caution">
    <text evidence="1">The sequence shown here is derived from an EMBL/GenBank/DDBJ whole genome shotgun (WGS) entry which is preliminary data.</text>
</comment>
<gene>
    <name evidence="1" type="ORF">BCR43DRAFT_508505</name>
</gene>
<organism evidence="1 2">
    <name type="scientific">Syncephalastrum racemosum</name>
    <name type="common">Filamentous fungus</name>
    <dbReference type="NCBI Taxonomy" id="13706"/>
    <lineage>
        <taxon>Eukaryota</taxon>
        <taxon>Fungi</taxon>
        <taxon>Fungi incertae sedis</taxon>
        <taxon>Mucoromycota</taxon>
        <taxon>Mucoromycotina</taxon>
        <taxon>Mucoromycetes</taxon>
        <taxon>Mucorales</taxon>
        <taxon>Syncephalastraceae</taxon>
        <taxon>Syncephalastrum</taxon>
    </lineage>
</organism>
<evidence type="ECO:0000313" key="1">
    <source>
        <dbReference type="EMBL" id="ORY91014.1"/>
    </source>
</evidence>
<keyword evidence="2" id="KW-1185">Reference proteome</keyword>
<dbReference type="EMBL" id="MCGN01000011">
    <property type="protein sequence ID" value="ORY91014.1"/>
    <property type="molecule type" value="Genomic_DNA"/>
</dbReference>
<reference evidence="1 2" key="1">
    <citation type="submission" date="2016-07" db="EMBL/GenBank/DDBJ databases">
        <title>Pervasive Adenine N6-methylation of Active Genes in Fungi.</title>
        <authorList>
            <consortium name="DOE Joint Genome Institute"/>
            <person name="Mondo S.J."/>
            <person name="Dannebaum R.O."/>
            <person name="Kuo R.C."/>
            <person name="Labutti K."/>
            <person name="Haridas S."/>
            <person name="Kuo A."/>
            <person name="Salamov A."/>
            <person name="Ahrendt S.R."/>
            <person name="Lipzen A."/>
            <person name="Sullivan W."/>
            <person name="Andreopoulos W.B."/>
            <person name="Clum A."/>
            <person name="Lindquist E."/>
            <person name="Daum C."/>
            <person name="Ramamoorthy G.K."/>
            <person name="Gryganskyi A."/>
            <person name="Culley D."/>
            <person name="Magnuson J.K."/>
            <person name="James T.Y."/>
            <person name="O'Malley M.A."/>
            <person name="Stajich J.E."/>
            <person name="Spatafora J.W."/>
            <person name="Visel A."/>
            <person name="Grigoriev I.V."/>
        </authorList>
    </citation>
    <scope>NUCLEOTIDE SEQUENCE [LARGE SCALE GENOMIC DNA]</scope>
    <source>
        <strain evidence="1 2">NRRL 2496</strain>
    </source>
</reference>
<name>A0A1X2H0R8_SYNRA</name>
<evidence type="ECO:0000313" key="2">
    <source>
        <dbReference type="Proteomes" id="UP000242180"/>
    </source>
</evidence>
<protein>
    <submittedName>
        <fullName evidence="1">Uncharacterized protein</fullName>
    </submittedName>
</protein>
<accession>A0A1X2H0R8</accession>
<sequence>MSPNIVFFLDTPSYYTVGHDKDLLERPLAFHQEFSQRSVTDLHVRDNQSLQCHSIMRGAIDRAFRQAILVPAAAWEDVFILANYQRLQWKFSQMIYIRGDVGANHIRRLSLEKQVLEVGAERFQQMLFVNGAEGGYIFWTVQRSETHTLRTR</sequence>
<dbReference type="AlphaFoldDB" id="A0A1X2H0R8"/>
<dbReference type="Proteomes" id="UP000242180">
    <property type="component" value="Unassembled WGS sequence"/>
</dbReference>
<proteinExistence type="predicted"/>